<keyword evidence="5" id="KW-0732">Signal</keyword>
<dbReference type="PROSITE" id="PS50835">
    <property type="entry name" value="IG_LIKE"/>
    <property type="match status" value="1"/>
</dbReference>
<evidence type="ECO:0000256" key="5">
    <source>
        <dbReference type="SAM" id="SignalP"/>
    </source>
</evidence>
<dbReference type="InterPro" id="IPR003599">
    <property type="entry name" value="Ig_sub"/>
</dbReference>
<dbReference type="SMART" id="SM00409">
    <property type="entry name" value="IG"/>
    <property type="match status" value="1"/>
</dbReference>
<dbReference type="InterPro" id="IPR050504">
    <property type="entry name" value="IgSF_BTN/MOG"/>
</dbReference>
<dbReference type="Ensembl" id="ENSSSCT00000107750.1">
    <property type="protein sequence ID" value="ENSSSCP00000082139.1"/>
    <property type="gene ID" value="ENSSSCG00000030901.5"/>
</dbReference>
<evidence type="ECO:0000256" key="3">
    <source>
        <dbReference type="ARBA" id="ARBA00023319"/>
    </source>
</evidence>
<dbReference type="PANTHER" id="PTHR24100:SF64">
    <property type="entry name" value="BUTYROPHILIN, SUBFAMILY 3, MEMBER A3-RELATED"/>
    <property type="match status" value="1"/>
</dbReference>
<comment type="subcellular location">
    <subcellularLocation>
        <location evidence="1">Membrane</location>
    </subcellularLocation>
</comment>
<dbReference type="Gene3D" id="2.60.40.10">
    <property type="entry name" value="Immunoglobulins"/>
    <property type="match status" value="1"/>
</dbReference>
<organism evidence="7 8">
    <name type="scientific">Sus scrofa</name>
    <name type="common">Pig</name>
    <dbReference type="NCBI Taxonomy" id="9823"/>
    <lineage>
        <taxon>Eukaryota</taxon>
        <taxon>Metazoa</taxon>
        <taxon>Chordata</taxon>
        <taxon>Craniata</taxon>
        <taxon>Vertebrata</taxon>
        <taxon>Euteleostomi</taxon>
        <taxon>Mammalia</taxon>
        <taxon>Eutheria</taxon>
        <taxon>Laurasiatheria</taxon>
        <taxon>Artiodactyla</taxon>
        <taxon>Suina</taxon>
        <taxon>Suidae</taxon>
        <taxon>Sus</taxon>
    </lineage>
</organism>
<dbReference type="FunFam" id="2.60.40.10:FF:000208">
    <property type="entry name" value="Butyrophilin subfamily 1 member A1"/>
    <property type="match status" value="1"/>
</dbReference>
<dbReference type="AlphaFoldDB" id="A0ABB5UPJ9"/>
<dbReference type="InterPro" id="IPR013783">
    <property type="entry name" value="Ig-like_fold"/>
</dbReference>
<evidence type="ECO:0000256" key="4">
    <source>
        <dbReference type="SAM" id="MobiDB-lite"/>
    </source>
</evidence>
<dbReference type="Proteomes" id="UP000008227">
    <property type="component" value="Chromosome 7"/>
</dbReference>
<dbReference type="GO" id="GO:0016020">
    <property type="term" value="C:membrane"/>
    <property type="evidence" value="ECO:0007669"/>
    <property type="project" value="UniProtKB-SubCell"/>
</dbReference>
<evidence type="ECO:0000256" key="1">
    <source>
        <dbReference type="ARBA" id="ARBA00004370"/>
    </source>
</evidence>
<keyword evidence="8" id="KW-1185">Reference proteome</keyword>
<dbReference type="InterPro" id="IPR007110">
    <property type="entry name" value="Ig-like_dom"/>
</dbReference>
<keyword evidence="2" id="KW-0472">Membrane</keyword>
<feature type="domain" description="Ig-like" evidence="6">
    <location>
        <begin position="15"/>
        <end position="126"/>
    </location>
</feature>
<protein>
    <recommendedName>
        <fullName evidence="6">Ig-like domain-containing protein</fullName>
    </recommendedName>
</protein>
<evidence type="ECO:0000259" key="6">
    <source>
        <dbReference type="PROSITE" id="PS50835"/>
    </source>
</evidence>
<dbReference type="InterPro" id="IPR036179">
    <property type="entry name" value="Ig-like_dom_sf"/>
</dbReference>
<name>A0ABB5UPJ9_PIG</name>
<dbReference type="InterPro" id="IPR013106">
    <property type="entry name" value="Ig_V-set"/>
</dbReference>
<proteinExistence type="predicted"/>
<feature type="signal peptide" evidence="5">
    <location>
        <begin position="1"/>
        <end position="25"/>
    </location>
</feature>
<keyword evidence="3" id="KW-0393">Immunoglobulin domain</keyword>
<dbReference type="Pfam" id="PF07686">
    <property type="entry name" value="V-set"/>
    <property type="match status" value="1"/>
</dbReference>
<evidence type="ECO:0000313" key="8">
    <source>
        <dbReference type="Proteomes" id="UP000008227"/>
    </source>
</evidence>
<feature type="region of interest" description="Disordered" evidence="4">
    <location>
        <begin position="149"/>
        <end position="191"/>
    </location>
</feature>
<dbReference type="CDD" id="cd05713">
    <property type="entry name" value="IgV_MOG_like"/>
    <property type="match status" value="1"/>
</dbReference>
<accession>A0ABB5UPJ9</accession>
<feature type="compositionally biased region" description="Low complexity" evidence="4">
    <location>
        <begin position="153"/>
        <end position="170"/>
    </location>
</feature>
<sequence length="208" mass="23058">MEDLSCCPVLCRLTPLLLLIQLLTGGSLEEFSVLGPSDPIVAVLGGDAVLSCRVFPAMNAEDMELRWFRSKFSEAVFIYQNREEQSEQQMGCYAGRASLVRDLLSQGEAAILIRQVQVSDNGLYTCFFRKGDFHKEVWALPLRCASQGPRRTGSACCARSRGGSRSPRCSGGTGAERSSWRSPTTPRTRRGCSAWRPPWWCETAPWAT</sequence>
<gene>
    <name evidence="7" type="primary">LOC100155579</name>
</gene>
<dbReference type="SMART" id="SM00406">
    <property type="entry name" value="IGv"/>
    <property type="match status" value="1"/>
</dbReference>
<reference evidence="7 8" key="1">
    <citation type="journal article" date="2020" name="Gigascience">
        <title>An improved pig reference genome sequence to enable pig genetics and genomics research.</title>
        <authorList>
            <person name="Warr A."/>
            <person name="Affara N."/>
            <person name="Aken B."/>
            <person name="Beiki H."/>
            <person name="Bickhart D.M."/>
            <person name="Billis K."/>
            <person name="Chow W."/>
            <person name="Eory L."/>
            <person name="Finlayson H.A."/>
            <person name="Flicek P."/>
            <person name="Giron C.G."/>
            <person name="Griffin D.K."/>
            <person name="Hall R."/>
            <person name="Hannum G."/>
            <person name="Hourlier T."/>
            <person name="Howe K."/>
            <person name="Hume D.A."/>
            <person name="Izuogu O."/>
            <person name="Kim K."/>
            <person name="Koren S."/>
            <person name="Liu H."/>
            <person name="Manchanda N."/>
            <person name="Martin F.J."/>
            <person name="Nonneman D.J."/>
            <person name="O'Connor R.E."/>
            <person name="Phillippy A.M."/>
            <person name="Rohrer G.A."/>
            <person name="Rosen B.D."/>
            <person name="Rund L.A."/>
            <person name="Sargent C.A."/>
            <person name="Schook L.B."/>
            <person name="Schroeder S.G."/>
            <person name="Schwartz A.S."/>
            <person name="Skinner B.M."/>
            <person name="Talbot R."/>
            <person name="Tseng E."/>
            <person name="Tuggle C.K."/>
            <person name="Watson M."/>
            <person name="Smith T.P.L."/>
            <person name="Archibald A.L."/>
        </authorList>
    </citation>
    <scope>NUCLEOTIDE SEQUENCE [LARGE SCALE GENOMIC DNA]</scope>
    <source>
        <strain evidence="7 8">Duroc</strain>
    </source>
</reference>
<reference evidence="7" key="2">
    <citation type="submission" date="2025-08" db="UniProtKB">
        <authorList>
            <consortium name="Ensembl"/>
        </authorList>
    </citation>
    <scope>IDENTIFICATION</scope>
</reference>
<feature type="chain" id="PRO_5044789677" description="Ig-like domain-containing protein" evidence="5">
    <location>
        <begin position="26"/>
        <end position="208"/>
    </location>
</feature>
<reference evidence="7" key="3">
    <citation type="submission" date="2025-09" db="UniProtKB">
        <authorList>
            <consortium name="Ensembl"/>
        </authorList>
    </citation>
    <scope>IDENTIFICATION</scope>
</reference>
<evidence type="ECO:0000313" key="7">
    <source>
        <dbReference type="Ensembl" id="ENSSSCP00000082139.1"/>
    </source>
</evidence>
<dbReference type="GeneTree" id="ENSGT00940000162450"/>
<dbReference type="SUPFAM" id="SSF48726">
    <property type="entry name" value="Immunoglobulin"/>
    <property type="match status" value="1"/>
</dbReference>
<evidence type="ECO:0000256" key="2">
    <source>
        <dbReference type="ARBA" id="ARBA00023136"/>
    </source>
</evidence>
<dbReference type="PANTHER" id="PTHR24100">
    <property type="entry name" value="BUTYROPHILIN"/>
    <property type="match status" value="1"/>
</dbReference>